<accession>A0A3D2X367</accession>
<feature type="transmembrane region" description="Helical" evidence="1">
    <location>
        <begin position="12"/>
        <end position="30"/>
    </location>
</feature>
<evidence type="ECO:0000256" key="1">
    <source>
        <dbReference type="SAM" id="Phobius"/>
    </source>
</evidence>
<keyword evidence="1" id="KW-0812">Transmembrane</keyword>
<comment type="caution">
    <text evidence="2">The sequence shown here is derived from an EMBL/GenBank/DDBJ whole genome shotgun (WGS) entry which is preliminary data.</text>
</comment>
<organism evidence="2 3">
    <name type="scientific">Lachnoclostridium phytofermentans</name>
    <dbReference type="NCBI Taxonomy" id="66219"/>
    <lineage>
        <taxon>Bacteria</taxon>
        <taxon>Bacillati</taxon>
        <taxon>Bacillota</taxon>
        <taxon>Clostridia</taxon>
        <taxon>Lachnospirales</taxon>
        <taxon>Lachnospiraceae</taxon>
    </lineage>
</organism>
<protein>
    <submittedName>
        <fullName evidence="2">Uncharacterized protein</fullName>
    </submittedName>
</protein>
<proteinExistence type="predicted"/>
<dbReference type="Proteomes" id="UP000262969">
    <property type="component" value="Unassembled WGS sequence"/>
</dbReference>
<name>A0A3D2X367_9FIRM</name>
<keyword evidence="1" id="KW-0472">Membrane</keyword>
<gene>
    <name evidence="2" type="ORF">DHW61_01385</name>
</gene>
<reference evidence="2 3" key="1">
    <citation type="journal article" date="2018" name="Nat. Biotechnol.">
        <title>A standardized bacterial taxonomy based on genome phylogeny substantially revises the tree of life.</title>
        <authorList>
            <person name="Parks D.H."/>
            <person name="Chuvochina M."/>
            <person name="Waite D.W."/>
            <person name="Rinke C."/>
            <person name="Skarshewski A."/>
            <person name="Chaumeil P.A."/>
            <person name="Hugenholtz P."/>
        </authorList>
    </citation>
    <scope>NUCLEOTIDE SEQUENCE [LARGE SCALE GENOMIC DNA]</scope>
    <source>
        <strain evidence="2">UBA11728</strain>
    </source>
</reference>
<keyword evidence="1" id="KW-1133">Transmembrane helix</keyword>
<evidence type="ECO:0000313" key="2">
    <source>
        <dbReference type="EMBL" id="HCL01073.1"/>
    </source>
</evidence>
<dbReference type="AlphaFoldDB" id="A0A3D2X367"/>
<feature type="transmembrane region" description="Helical" evidence="1">
    <location>
        <begin position="42"/>
        <end position="62"/>
    </location>
</feature>
<evidence type="ECO:0000313" key="3">
    <source>
        <dbReference type="Proteomes" id="UP000262969"/>
    </source>
</evidence>
<dbReference type="EMBL" id="DPVV01000052">
    <property type="protein sequence ID" value="HCL01073.1"/>
    <property type="molecule type" value="Genomic_DNA"/>
</dbReference>
<sequence length="64" mass="7890">MVLPIIIEYYSYNFYLSIILYNHFFIYLFIQSFLHLFSLQSFFIYLFICMLTRILPTSQIVLLF</sequence>